<evidence type="ECO:0000313" key="2">
    <source>
        <dbReference type="Proteomes" id="UP001163603"/>
    </source>
</evidence>
<comment type="caution">
    <text evidence="1">The sequence shown here is derived from an EMBL/GenBank/DDBJ whole genome shotgun (WGS) entry which is preliminary data.</text>
</comment>
<dbReference type="Proteomes" id="UP001163603">
    <property type="component" value="Chromosome 3"/>
</dbReference>
<proteinExistence type="predicted"/>
<organism evidence="1 2">
    <name type="scientific">Pistacia integerrima</name>
    <dbReference type="NCBI Taxonomy" id="434235"/>
    <lineage>
        <taxon>Eukaryota</taxon>
        <taxon>Viridiplantae</taxon>
        <taxon>Streptophyta</taxon>
        <taxon>Embryophyta</taxon>
        <taxon>Tracheophyta</taxon>
        <taxon>Spermatophyta</taxon>
        <taxon>Magnoliopsida</taxon>
        <taxon>eudicotyledons</taxon>
        <taxon>Gunneridae</taxon>
        <taxon>Pentapetalae</taxon>
        <taxon>rosids</taxon>
        <taxon>malvids</taxon>
        <taxon>Sapindales</taxon>
        <taxon>Anacardiaceae</taxon>
        <taxon>Pistacia</taxon>
    </lineage>
</organism>
<name>A0ACC0Z0Q4_9ROSI</name>
<accession>A0ACC0Z0Q4</accession>
<evidence type="ECO:0000313" key="1">
    <source>
        <dbReference type="EMBL" id="KAJ0044721.1"/>
    </source>
</evidence>
<reference evidence="2" key="1">
    <citation type="journal article" date="2023" name="G3 (Bethesda)">
        <title>Genome assembly and association tests identify interacting loci associated with vigor, precocity, and sex in interspecific pistachio rootstocks.</title>
        <authorList>
            <person name="Palmer W."/>
            <person name="Jacygrad E."/>
            <person name="Sagayaradj S."/>
            <person name="Cavanaugh K."/>
            <person name="Han R."/>
            <person name="Bertier L."/>
            <person name="Beede B."/>
            <person name="Kafkas S."/>
            <person name="Golino D."/>
            <person name="Preece J."/>
            <person name="Michelmore R."/>
        </authorList>
    </citation>
    <scope>NUCLEOTIDE SEQUENCE [LARGE SCALE GENOMIC DNA]</scope>
</reference>
<dbReference type="EMBL" id="CM047738">
    <property type="protein sequence ID" value="KAJ0044721.1"/>
    <property type="molecule type" value="Genomic_DNA"/>
</dbReference>
<sequence length="63" mass="6749">MKQLEIDIVMPGAETEVGGALSWQCSNQRIARAKSSSGQSKWNCAIVEVDSKGLAAIICNLKL</sequence>
<gene>
    <name evidence="1" type="ORF">Pint_06644</name>
</gene>
<protein>
    <submittedName>
        <fullName evidence="1">Uncharacterized protein</fullName>
    </submittedName>
</protein>
<keyword evidence="2" id="KW-1185">Reference proteome</keyword>